<dbReference type="PANTHER" id="PTHR11122:SF13">
    <property type="entry name" value="GLUCOSE-6-PHOSPHATE 1-EPIMERASE"/>
    <property type="match status" value="1"/>
</dbReference>
<evidence type="ECO:0000313" key="5">
    <source>
        <dbReference type="EMBL" id="GAA5508379.1"/>
    </source>
</evidence>
<dbReference type="CDD" id="cd09020">
    <property type="entry name" value="D-hex-6-P-epi_like"/>
    <property type="match status" value="1"/>
</dbReference>
<proteinExistence type="inferred from homology"/>
<evidence type="ECO:0000313" key="6">
    <source>
        <dbReference type="Proteomes" id="UP001416858"/>
    </source>
</evidence>
<dbReference type="EMBL" id="BAABRO010000009">
    <property type="protein sequence ID" value="GAA5508379.1"/>
    <property type="molecule type" value="Genomic_DNA"/>
</dbReference>
<dbReference type="PIRSF" id="PIRSF016020">
    <property type="entry name" value="PHexose_mutarotase"/>
    <property type="match status" value="1"/>
</dbReference>
<name>A0ABP9VT92_9BACT</name>
<comment type="catalytic activity">
    <reaction evidence="1">
        <text>alpha-D-glucose 6-phosphate = beta-D-glucose 6-phosphate</text>
        <dbReference type="Rhea" id="RHEA:16249"/>
        <dbReference type="ChEBI" id="CHEBI:58225"/>
        <dbReference type="ChEBI" id="CHEBI:58247"/>
        <dbReference type="EC" id="5.1.3.15"/>
    </reaction>
</comment>
<keyword evidence="3 4" id="KW-0413">Isomerase</keyword>
<evidence type="ECO:0000256" key="3">
    <source>
        <dbReference type="ARBA" id="ARBA00023235"/>
    </source>
</evidence>
<dbReference type="Gene3D" id="2.70.98.10">
    <property type="match status" value="1"/>
</dbReference>
<dbReference type="Proteomes" id="UP001416858">
    <property type="component" value="Unassembled WGS sequence"/>
</dbReference>
<gene>
    <name evidence="5" type="primary">yeaD</name>
    <name evidence="5" type="ORF">Rcae01_03845</name>
</gene>
<dbReference type="Pfam" id="PF01263">
    <property type="entry name" value="Aldose_epim"/>
    <property type="match status" value="1"/>
</dbReference>
<protein>
    <recommendedName>
        <fullName evidence="4">Putative glucose-6-phosphate 1-epimerase</fullName>
        <ecNumber evidence="4">5.1.3.15</ecNumber>
    </recommendedName>
</protein>
<organism evidence="5 6">
    <name type="scientific">Novipirellula caenicola</name>
    <dbReference type="NCBI Taxonomy" id="1536901"/>
    <lineage>
        <taxon>Bacteria</taxon>
        <taxon>Pseudomonadati</taxon>
        <taxon>Planctomycetota</taxon>
        <taxon>Planctomycetia</taxon>
        <taxon>Pirellulales</taxon>
        <taxon>Pirellulaceae</taxon>
        <taxon>Novipirellula</taxon>
    </lineage>
</organism>
<dbReference type="InterPro" id="IPR011013">
    <property type="entry name" value="Gal_mutarotase_sf_dom"/>
</dbReference>
<dbReference type="SUPFAM" id="SSF74650">
    <property type="entry name" value="Galactose mutarotase-like"/>
    <property type="match status" value="1"/>
</dbReference>
<evidence type="ECO:0000256" key="4">
    <source>
        <dbReference type="PIRNR" id="PIRNR016020"/>
    </source>
</evidence>
<dbReference type="InterPro" id="IPR014718">
    <property type="entry name" value="GH-type_carb-bd"/>
</dbReference>
<evidence type="ECO:0000256" key="2">
    <source>
        <dbReference type="ARBA" id="ARBA00005866"/>
    </source>
</evidence>
<keyword evidence="6" id="KW-1185">Reference proteome</keyword>
<dbReference type="InterPro" id="IPR025532">
    <property type="entry name" value="G6P_1-epimerase"/>
</dbReference>
<reference evidence="5 6" key="1">
    <citation type="submission" date="2024-02" db="EMBL/GenBank/DDBJ databases">
        <title>Rhodopirellula caenicola NBRC 110016.</title>
        <authorList>
            <person name="Ichikawa N."/>
            <person name="Katano-Makiyama Y."/>
            <person name="Hidaka K."/>
        </authorList>
    </citation>
    <scope>NUCLEOTIDE SEQUENCE [LARGE SCALE GENOMIC DNA]</scope>
    <source>
        <strain evidence="5 6">NBRC 110016</strain>
    </source>
</reference>
<comment type="caution">
    <text evidence="5">The sequence shown here is derived from an EMBL/GenBank/DDBJ whole genome shotgun (WGS) entry which is preliminary data.</text>
</comment>
<comment type="similarity">
    <text evidence="2 4">Belongs to the glucose-6-phosphate 1-epimerase family.</text>
</comment>
<accession>A0ABP9VT92</accession>
<evidence type="ECO:0000256" key="1">
    <source>
        <dbReference type="ARBA" id="ARBA00001096"/>
    </source>
</evidence>
<sequence length="294" mass="32107">MQPSVDQLAPQFLVPGLRFAEGNGGLVKAIVHTDRCDGEIYLHGSHITHFQPHNQLPVLWMSQKSEFAEGKAIRGGVPICFPWFGANAADPTAPGHGYARIRTWNLLATEINDDGDVALTLGITIGNFELTYTATFGRSLGMSLSVTLSDQSSEAVSFEEALHTYLAIEDIHQVVIEGLESAAYIDKVDGMKQKPATDESIRFNGECDRVYLNTTETCTLRDLALARSIQISKTNSLCTVVWNPWINKSAAMPDFGDHEWQSMACIETANTAPLQPTLNPGDSHVMTAVVSLFP</sequence>
<dbReference type="RefSeq" id="WP_345685170.1">
    <property type="nucleotide sequence ID" value="NZ_BAABRO010000009.1"/>
</dbReference>
<dbReference type="PANTHER" id="PTHR11122">
    <property type="entry name" value="APOSPORY-ASSOCIATED PROTEIN C-RELATED"/>
    <property type="match status" value="1"/>
</dbReference>
<dbReference type="EC" id="5.1.3.15" evidence="4"/>
<dbReference type="InterPro" id="IPR008183">
    <property type="entry name" value="Aldose_1/G6P_1-epimerase"/>
</dbReference>